<dbReference type="EMBL" id="FQYZ01000002">
    <property type="protein sequence ID" value="SHI56111.1"/>
    <property type="molecule type" value="Genomic_DNA"/>
</dbReference>
<protein>
    <recommendedName>
        <fullName evidence="3">Transposase</fullName>
    </recommendedName>
</protein>
<evidence type="ECO:0008006" key="3">
    <source>
        <dbReference type="Google" id="ProtNLM"/>
    </source>
</evidence>
<accession>A0ABY1I3M6</accession>
<organism evidence="1 2">
    <name type="scientific">Thalassobacter stenotrophicus DSM 16310</name>
    <dbReference type="NCBI Taxonomy" id="1123361"/>
    <lineage>
        <taxon>Bacteria</taxon>
        <taxon>Pseudomonadati</taxon>
        <taxon>Pseudomonadota</taxon>
        <taxon>Alphaproteobacteria</taxon>
        <taxon>Rhodobacterales</taxon>
        <taxon>Roseobacteraceae</taxon>
        <taxon>Thalassobacter</taxon>
    </lineage>
</organism>
<evidence type="ECO:0000313" key="1">
    <source>
        <dbReference type="EMBL" id="SHI56111.1"/>
    </source>
</evidence>
<dbReference type="RefSeq" id="WP_158508599.1">
    <property type="nucleotide sequence ID" value="NZ_FQYZ01000002.1"/>
</dbReference>
<dbReference type="Proteomes" id="UP000184408">
    <property type="component" value="Unassembled WGS sequence"/>
</dbReference>
<sequence length="54" mass="6251">MNRLKLILFTLNNYAAYAQDRAGAEMFGGQLRRKRTMARRDLVIQALDGLRQQP</sequence>
<name>A0ABY1I3M6_9RHOB</name>
<reference evidence="1 2" key="1">
    <citation type="submission" date="2016-11" db="EMBL/GenBank/DDBJ databases">
        <authorList>
            <person name="Varghese N."/>
            <person name="Submissions S."/>
        </authorList>
    </citation>
    <scope>NUCLEOTIDE SEQUENCE [LARGE SCALE GENOMIC DNA]</scope>
    <source>
        <strain evidence="1 2">DSM 16310</strain>
    </source>
</reference>
<keyword evidence="2" id="KW-1185">Reference proteome</keyword>
<evidence type="ECO:0000313" key="2">
    <source>
        <dbReference type="Proteomes" id="UP000184408"/>
    </source>
</evidence>
<proteinExistence type="predicted"/>
<comment type="caution">
    <text evidence="1">The sequence shown here is derived from an EMBL/GenBank/DDBJ whole genome shotgun (WGS) entry which is preliminary data.</text>
</comment>
<gene>
    <name evidence="1" type="ORF">SAMN02744035_00890</name>
</gene>